<organism evidence="1 2">
    <name type="scientific">Trichonephila inaurata madagascariensis</name>
    <dbReference type="NCBI Taxonomy" id="2747483"/>
    <lineage>
        <taxon>Eukaryota</taxon>
        <taxon>Metazoa</taxon>
        <taxon>Ecdysozoa</taxon>
        <taxon>Arthropoda</taxon>
        <taxon>Chelicerata</taxon>
        <taxon>Arachnida</taxon>
        <taxon>Araneae</taxon>
        <taxon>Araneomorphae</taxon>
        <taxon>Entelegynae</taxon>
        <taxon>Araneoidea</taxon>
        <taxon>Nephilidae</taxon>
        <taxon>Trichonephila</taxon>
        <taxon>Trichonephila inaurata</taxon>
    </lineage>
</organism>
<gene>
    <name evidence="1" type="ORF">TNIN_314561</name>
</gene>
<dbReference type="AlphaFoldDB" id="A0A8X6IXT5"/>
<keyword evidence="2" id="KW-1185">Reference proteome</keyword>
<dbReference type="EMBL" id="BMAV01028037">
    <property type="protein sequence ID" value="GFS64434.1"/>
    <property type="molecule type" value="Genomic_DNA"/>
</dbReference>
<proteinExistence type="predicted"/>
<name>A0A8X6IXT5_9ARAC</name>
<dbReference type="Proteomes" id="UP000886998">
    <property type="component" value="Unassembled WGS sequence"/>
</dbReference>
<sequence>MRSDETCPHHQCSHLHVDSLELVVGKRGQSVNSQKTAGTESWADEEPDLPGWRFVLYASIHALTRCTFHADLPGNHLFEKHLAFNEKLQIQYCTLYFANSLTRSH</sequence>
<accession>A0A8X6IXT5</accession>
<reference evidence="1" key="1">
    <citation type="submission" date="2020-08" db="EMBL/GenBank/DDBJ databases">
        <title>Multicomponent nature underlies the extraordinary mechanical properties of spider dragline silk.</title>
        <authorList>
            <person name="Kono N."/>
            <person name="Nakamura H."/>
            <person name="Mori M."/>
            <person name="Yoshida Y."/>
            <person name="Ohtoshi R."/>
            <person name="Malay A.D."/>
            <person name="Moran D.A.P."/>
            <person name="Tomita M."/>
            <person name="Numata K."/>
            <person name="Arakawa K."/>
        </authorList>
    </citation>
    <scope>NUCLEOTIDE SEQUENCE</scope>
</reference>
<protein>
    <submittedName>
        <fullName evidence="1">Uncharacterized protein</fullName>
    </submittedName>
</protein>
<evidence type="ECO:0000313" key="2">
    <source>
        <dbReference type="Proteomes" id="UP000886998"/>
    </source>
</evidence>
<evidence type="ECO:0000313" key="1">
    <source>
        <dbReference type="EMBL" id="GFS64434.1"/>
    </source>
</evidence>
<comment type="caution">
    <text evidence="1">The sequence shown here is derived from an EMBL/GenBank/DDBJ whole genome shotgun (WGS) entry which is preliminary data.</text>
</comment>